<dbReference type="GO" id="GO:0007508">
    <property type="term" value="P:larval heart development"/>
    <property type="evidence" value="ECO:0007669"/>
    <property type="project" value="TreeGrafter"/>
</dbReference>
<dbReference type="Proteomes" id="UP001333110">
    <property type="component" value="Unassembled WGS sequence"/>
</dbReference>
<evidence type="ECO:0008006" key="3">
    <source>
        <dbReference type="Google" id="ProtNLM"/>
    </source>
</evidence>
<evidence type="ECO:0000313" key="2">
    <source>
        <dbReference type="Proteomes" id="UP001333110"/>
    </source>
</evidence>
<dbReference type="AlphaFoldDB" id="A0AAN7NJI6"/>
<dbReference type="PANTHER" id="PTHR33395">
    <property type="entry name" value="TRANSCRIPTASE, PUTATIVE-RELATED-RELATED"/>
    <property type="match status" value="1"/>
</dbReference>
<comment type="caution">
    <text evidence="1">The sequence shown here is derived from an EMBL/GenBank/DDBJ whole genome shotgun (WGS) entry which is preliminary data.</text>
</comment>
<dbReference type="EMBL" id="JAUNZN010000001">
    <property type="protein sequence ID" value="KAK4828643.1"/>
    <property type="molecule type" value="Genomic_DNA"/>
</dbReference>
<dbReference type="GO" id="GO:0061343">
    <property type="term" value="P:cell adhesion involved in heart morphogenesis"/>
    <property type="evidence" value="ECO:0007669"/>
    <property type="project" value="TreeGrafter"/>
</dbReference>
<sequence length="347" mass="39456">MHPRVLRELADVAAKPLSTIFEKTWQSGEVPGDWKNGNIAPIFKKGRKENPGNYPAVSLTSVPGKTMEQILLEAMLRHMEFREVIQDSQHGLTKGRSCLTNLVAFCDGVTTSVGKGRAMDVIYLDFYSRIECTLSKFAHDTKLSGVADIPEGQDAIQRDLDELKKWAHVNLMRFSKAKCKVLHMGQCNPRYQHWLGDEGMSAALWRRIWGHWWMKSWTRHSNVLTAQKAKHILGCMKRIVASRLREVILPLQNPPSVKEELVCELLQELDPYKSMGPDNTHMRALRELTDVIARLLSIIFKKSWRLGGIPEDWKRATVTLTYKKGLKEDPGNYRLISLTSAPGNVVE</sequence>
<organism evidence="1 2">
    <name type="scientific">Mycteria americana</name>
    <name type="common">Wood stork</name>
    <dbReference type="NCBI Taxonomy" id="33587"/>
    <lineage>
        <taxon>Eukaryota</taxon>
        <taxon>Metazoa</taxon>
        <taxon>Chordata</taxon>
        <taxon>Craniata</taxon>
        <taxon>Vertebrata</taxon>
        <taxon>Euteleostomi</taxon>
        <taxon>Archelosauria</taxon>
        <taxon>Archosauria</taxon>
        <taxon>Dinosauria</taxon>
        <taxon>Saurischia</taxon>
        <taxon>Theropoda</taxon>
        <taxon>Coelurosauria</taxon>
        <taxon>Aves</taxon>
        <taxon>Neognathae</taxon>
        <taxon>Neoaves</taxon>
        <taxon>Aequornithes</taxon>
        <taxon>Ciconiiformes</taxon>
        <taxon>Ciconiidae</taxon>
        <taxon>Mycteria</taxon>
    </lineage>
</organism>
<dbReference type="GO" id="GO:0031012">
    <property type="term" value="C:extracellular matrix"/>
    <property type="evidence" value="ECO:0007669"/>
    <property type="project" value="TreeGrafter"/>
</dbReference>
<dbReference type="PANTHER" id="PTHR33395:SF22">
    <property type="entry name" value="REVERSE TRANSCRIPTASE DOMAIN-CONTAINING PROTEIN"/>
    <property type="match status" value="1"/>
</dbReference>
<proteinExistence type="predicted"/>
<reference evidence="1 2" key="1">
    <citation type="journal article" date="2023" name="J. Hered.">
        <title>Chromosome-level genome of the wood stork (Mycteria americana) provides insight into avian chromosome evolution.</title>
        <authorList>
            <person name="Flamio R. Jr."/>
            <person name="Ramstad K.M."/>
        </authorList>
    </citation>
    <scope>NUCLEOTIDE SEQUENCE [LARGE SCALE GENOMIC DNA]</scope>
    <source>
        <strain evidence="1">JAX WOST 10</strain>
    </source>
</reference>
<keyword evidence="2" id="KW-1185">Reference proteome</keyword>
<name>A0AAN7NJI6_MYCAM</name>
<protein>
    <recommendedName>
        <fullName evidence="3">Rna-directed dna polymerase from mobile element jockey-like</fullName>
    </recommendedName>
</protein>
<evidence type="ECO:0000313" key="1">
    <source>
        <dbReference type="EMBL" id="KAK4828643.1"/>
    </source>
</evidence>
<gene>
    <name evidence="1" type="ORF">QYF61_000291</name>
</gene>
<accession>A0AAN7NJI6</accession>